<dbReference type="Proteomes" id="UP000682982">
    <property type="component" value="Unassembled WGS sequence"/>
</dbReference>
<dbReference type="PROSITE" id="PS51257">
    <property type="entry name" value="PROKAR_LIPOPROTEIN"/>
    <property type="match status" value="1"/>
</dbReference>
<keyword evidence="1" id="KW-0812">Transmembrane</keyword>
<keyword evidence="1" id="KW-0472">Membrane</keyword>
<sequence>MNVLKPWLPLITIVGLGSVIACYFMSDHYLRFTEEVQLASGELIAVDRKFKTEALGEIGGPGGWDAKFNSMVIIRPLRDGNPPIWQSEIGLIPILFDQDTGTKEWFVVTTFYMCDAWRKIGKPKLPYAEFRLRNGQWQQVDLSPQHIGRPANILTRISNKAELAYHTINTKIERMSAQGIAPRFNKITEEWVGCRN</sequence>
<organism evidence="2 3">
    <name type="scientific">Undibacterium rivi</name>
    <dbReference type="NCBI Taxonomy" id="2828729"/>
    <lineage>
        <taxon>Bacteria</taxon>
        <taxon>Pseudomonadati</taxon>
        <taxon>Pseudomonadota</taxon>
        <taxon>Betaproteobacteria</taxon>
        <taxon>Burkholderiales</taxon>
        <taxon>Oxalobacteraceae</taxon>
        <taxon>Undibacterium</taxon>
    </lineage>
</organism>
<keyword evidence="3" id="KW-1185">Reference proteome</keyword>
<reference evidence="2 3" key="1">
    <citation type="submission" date="2021-04" db="EMBL/GenBank/DDBJ databases">
        <title>novel species isolated from subtropical streams in China.</title>
        <authorList>
            <person name="Lu H."/>
        </authorList>
    </citation>
    <scope>NUCLEOTIDE SEQUENCE [LARGE SCALE GENOMIC DNA]</scope>
    <source>
        <strain evidence="2 3">FT147W</strain>
    </source>
</reference>
<protein>
    <submittedName>
        <fullName evidence="2">Uncharacterized protein</fullName>
    </submittedName>
</protein>
<dbReference type="EMBL" id="JAGSPK010000007">
    <property type="protein sequence ID" value="MBR7794251.1"/>
    <property type="molecule type" value="Genomic_DNA"/>
</dbReference>
<evidence type="ECO:0000256" key="1">
    <source>
        <dbReference type="SAM" id="Phobius"/>
    </source>
</evidence>
<feature type="transmembrane region" description="Helical" evidence="1">
    <location>
        <begin position="6"/>
        <end position="25"/>
    </location>
</feature>
<name>A0ABS5H5V1_9BURK</name>
<dbReference type="RefSeq" id="WP_212680278.1">
    <property type="nucleotide sequence ID" value="NZ_JAGSPK010000007.1"/>
</dbReference>
<keyword evidence="1" id="KW-1133">Transmembrane helix</keyword>
<gene>
    <name evidence="2" type="ORF">KDM87_16770</name>
</gene>
<evidence type="ECO:0000313" key="2">
    <source>
        <dbReference type="EMBL" id="MBR7794251.1"/>
    </source>
</evidence>
<comment type="caution">
    <text evidence="2">The sequence shown here is derived from an EMBL/GenBank/DDBJ whole genome shotgun (WGS) entry which is preliminary data.</text>
</comment>
<evidence type="ECO:0000313" key="3">
    <source>
        <dbReference type="Proteomes" id="UP000682982"/>
    </source>
</evidence>
<proteinExistence type="predicted"/>
<accession>A0ABS5H5V1</accession>